<name>A0A9P8C8B3_9HELO</name>
<reference evidence="1" key="1">
    <citation type="journal article" date="2021" name="IMA Fungus">
        <title>Genomic characterization of three marine fungi, including Emericellopsis atlantica sp. nov. with signatures of a generalist lifestyle and marine biomass degradation.</title>
        <authorList>
            <person name="Hagestad O.C."/>
            <person name="Hou L."/>
            <person name="Andersen J.H."/>
            <person name="Hansen E.H."/>
            <person name="Altermark B."/>
            <person name="Li C."/>
            <person name="Kuhnert E."/>
            <person name="Cox R.J."/>
            <person name="Crous P.W."/>
            <person name="Spatafora J.W."/>
            <person name="Lail K."/>
            <person name="Amirebrahimi M."/>
            <person name="Lipzen A."/>
            <person name="Pangilinan J."/>
            <person name="Andreopoulos W."/>
            <person name="Hayes R.D."/>
            <person name="Ng V."/>
            <person name="Grigoriev I.V."/>
            <person name="Jackson S.A."/>
            <person name="Sutton T.D.S."/>
            <person name="Dobson A.D.W."/>
            <person name="Rama T."/>
        </authorList>
    </citation>
    <scope>NUCLEOTIDE SEQUENCE</scope>
    <source>
        <strain evidence="1">TRa018bII</strain>
    </source>
</reference>
<sequence length="162" mass="17931">MTSQQASHTYIPRSDGAIVVGGIAYFPEAIHKPSTAAAATASIPVATMASIPGFPEPQYYPYFHPSPNNPSYPTAPELVSQAFMANPHAAGVKIQMMTAHAMGLDRKQDMKPADDDPLRFYWVREFDGSWTQRNRLTIDSGDIGDCRWYAKDGEFYAVRLET</sequence>
<organism evidence="1 2">
    <name type="scientific">Amylocarpus encephaloides</name>
    <dbReference type="NCBI Taxonomy" id="45428"/>
    <lineage>
        <taxon>Eukaryota</taxon>
        <taxon>Fungi</taxon>
        <taxon>Dikarya</taxon>
        <taxon>Ascomycota</taxon>
        <taxon>Pezizomycotina</taxon>
        <taxon>Leotiomycetes</taxon>
        <taxon>Helotiales</taxon>
        <taxon>Helotiales incertae sedis</taxon>
        <taxon>Amylocarpus</taxon>
    </lineage>
</organism>
<keyword evidence="2" id="KW-1185">Reference proteome</keyword>
<accession>A0A9P8C8B3</accession>
<gene>
    <name evidence="1" type="ORF">BJ875DRAFT_502838</name>
</gene>
<proteinExistence type="predicted"/>
<evidence type="ECO:0000313" key="2">
    <source>
        <dbReference type="Proteomes" id="UP000824998"/>
    </source>
</evidence>
<dbReference type="AlphaFoldDB" id="A0A9P8C8B3"/>
<evidence type="ECO:0000313" key="1">
    <source>
        <dbReference type="EMBL" id="KAG9237177.1"/>
    </source>
</evidence>
<dbReference type="OrthoDB" id="5194044at2759"/>
<dbReference type="Proteomes" id="UP000824998">
    <property type="component" value="Unassembled WGS sequence"/>
</dbReference>
<protein>
    <submittedName>
        <fullName evidence="1">Uncharacterized protein</fullName>
    </submittedName>
</protein>
<comment type="caution">
    <text evidence="1">The sequence shown here is derived from an EMBL/GenBank/DDBJ whole genome shotgun (WGS) entry which is preliminary data.</text>
</comment>
<dbReference type="EMBL" id="MU251391">
    <property type="protein sequence ID" value="KAG9237177.1"/>
    <property type="molecule type" value="Genomic_DNA"/>
</dbReference>